<dbReference type="PANTHER" id="PTHR10009:SF18">
    <property type="entry name" value="PROTEIN YELLOW-LIKE PROTEIN"/>
    <property type="match status" value="1"/>
</dbReference>
<sequence>MEPVVHFSGAMPTGVSVSRTGRIFVNFPKWGDDVQFTVAEIRDSACVAYPDEATNRTDPNDPAAALVSVQSIVVDPSDRLWILDTGSPMFQPTEFGGPKLLCVDLETDKVVKKILFPQDVALPTTYLNDVRFDLRRGGGGMAFITDSSDQGPNGIIVVDLASGESWRRLHEHPSTKALQPPEFLPIVEGRPLMERDPDGSAKPVKMGADGIAIGADGGRLYYCPLASRHLHSVSIDALIDRSLNDQAVAATVVDEGDKGGGSDGLETDADGNIYATNYEHNAILRLNAGTGQWETVVHDPRLLWPDTMSVAADGHLYVTANQLHRQAKYQGGQDLRRKPYTLFRVDLGIRPIELR</sequence>
<dbReference type="PATRIC" id="fig|1385369.3.peg.1432"/>
<dbReference type="Pfam" id="PF03022">
    <property type="entry name" value="MRJP"/>
    <property type="match status" value="1"/>
</dbReference>
<accession>W9H985</accession>
<dbReference type="AlphaFoldDB" id="W9H985"/>
<proteinExistence type="predicted"/>
<dbReference type="InterPro" id="IPR017996">
    <property type="entry name" value="MRJP/yellow-related"/>
</dbReference>
<evidence type="ECO:0000313" key="4">
    <source>
        <dbReference type="Proteomes" id="UP000019486"/>
    </source>
</evidence>
<evidence type="ECO:0000256" key="2">
    <source>
        <dbReference type="ARBA" id="ARBA00022525"/>
    </source>
</evidence>
<dbReference type="PANTHER" id="PTHR10009">
    <property type="entry name" value="PROTEIN YELLOW-RELATED"/>
    <property type="match status" value="1"/>
</dbReference>
<evidence type="ECO:0000313" key="3">
    <source>
        <dbReference type="EMBL" id="EWY41291.1"/>
    </source>
</evidence>
<protein>
    <recommendedName>
        <fullName evidence="5">Gluconolaconase</fullName>
    </recommendedName>
</protein>
<gene>
    <name evidence="3" type="ORF">N825_27465</name>
</gene>
<dbReference type="GO" id="GO:0005576">
    <property type="term" value="C:extracellular region"/>
    <property type="evidence" value="ECO:0007669"/>
    <property type="project" value="UniProtKB-SubCell"/>
</dbReference>
<dbReference type="Proteomes" id="UP000019486">
    <property type="component" value="Unassembled WGS sequence"/>
</dbReference>
<dbReference type="SUPFAM" id="SSF63829">
    <property type="entry name" value="Calcium-dependent phosphotriesterase"/>
    <property type="match status" value="1"/>
</dbReference>
<comment type="caution">
    <text evidence="3">The sequence shown here is derived from an EMBL/GenBank/DDBJ whole genome shotgun (WGS) entry which is preliminary data.</text>
</comment>
<evidence type="ECO:0008006" key="5">
    <source>
        <dbReference type="Google" id="ProtNLM"/>
    </source>
</evidence>
<evidence type="ECO:0000256" key="1">
    <source>
        <dbReference type="ARBA" id="ARBA00004613"/>
    </source>
</evidence>
<dbReference type="Gene3D" id="2.120.10.30">
    <property type="entry name" value="TolB, C-terminal domain"/>
    <property type="match status" value="1"/>
</dbReference>
<name>W9H985_9PROT</name>
<dbReference type="InterPro" id="IPR011042">
    <property type="entry name" value="6-blade_b-propeller_TolB-like"/>
</dbReference>
<dbReference type="EMBL" id="AVFL01000004">
    <property type="protein sequence ID" value="EWY41291.1"/>
    <property type="molecule type" value="Genomic_DNA"/>
</dbReference>
<dbReference type="STRING" id="1385369.N825_27465"/>
<keyword evidence="2" id="KW-0964">Secreted</keyword>
<organism evidence="3 4">
    <name type="scientific">Skermanella stibiiresistens SB22</name>
    <dbReference type="NCBI Taxonomy" id="1385369"/>
    <lineage>
        <taxon>Bacteria</taxon>
        <taxon>Pseudomonadati</taxon>
        <taxon>Pseudomonadota</taxon>
        <taxon>Alphaproteobacteria</taxon>
        <taxon>Rhodospirillales</taxon>
        <taxon>Azospirillaceae</taxon>
        <taxon>Skermanella</taxon>
    </lineage>
</organism>
<comment type="subcellular location">
    <subcellularLocation>
        <location evidence="1">Secreted</location>
    </subcellularLocation>
</comment>
<keyword evidence="4" id="KW-1185">Reference proteome</keyword>
<reference evidence="3 4" key="1">
    <citation type="submission" date="2013-08" db="EMBL/GenBank/DDBJ databases">
        <title>The genome sequence of Skermanella stibiiresistens.</title>
        <authorList>
            <person name="Zhu W."/>
            <person name="Wang G."/>
        </authorList>
    </citation>
    <scope>NUCLEOTIDE SEQUENCE [LARGE SCALE GENOMIC DNA]</scope>
    <source>
        <strain evidence="3 4">SB22</strain>
    </source>
</reference>